<evidence type="ECO:0000256" key="1">
    <source>
        <dbReference type="SAM" id="MobiDB-lite"/>
    </source>
</evidence>
<dbReference type="Proteomes" id="UP000499080">
    <property type="component" value="Unassembled WGS sequence"/>
</dbReference>
<dbReference type="EMBL" id="BGPR01002462">
    <property type="protein sequence ID" value="GBM73870.1"/>
    <property type="molecule type" value="Genomic_DNA"/>
</dbReference>
<accession>A0A4Y2I8Q0</accession>
<feature type="region of interest" description="Disordered" evidence="1">
    <location>
        <begin position="62"/>
        <end position="84"/>
    </location>
</feature>
<dbReference type="AlphaFoldDB" id="A0A4Y2I8Q0"/>
<name>A0A4Y2I8Q0_ARAVE</name>
<protein>
    <submittedName>
        <fullName evidence="2">Uncharacterized protein</fullName>
    </submittedName>
</protein>
<gene>
    <name evidence="2" type="ORF">AVEN_94299_1</name>
</gene>
<evidence type="ECO:0000313" key="2">
    <source>
        <dbReference type="EMBL" id="GBM73870.1"/>
    </source>
</evidence>
<evidence type="ECO:0000313" key="3">
    <source>
        <dbReference type="Proteomes" id="UP000499080"/>
    </source>
</evidence>
<proteinExistence type="predicted"/>
<sequence>MLARFMASWESENKPLHITPCFMTVRRRTWRWPHYCRQKDNFSLPGRPIDTSAVVKMASKQMQLSNSKDEGMGVSDGGVESQMEEETSFKLSTVKLRLTVTVRTRAVTDNRMDG</sequence>
<reference evidence="2 3" key="1">
    <citation type="journal article" date="2019" name="Sci. Rep.">
        <title>Orb-weaving spider Araneus ventricosus genome elucidates the spidroin gene catalogue.</title>
        <authorList>
            <person name="Kono N."/>
            <person name="Nakamura H."/>
            <person name="Ohtoshi R."/>
            <person name="Moran D.A.P."/>
            <person name="Shinohara A."/>
            <person name="Yoshida Y."/>
            <person name="Fujiwara M."/>
            <person name="Mori M."/>
            <person name="Tomita M."/>
            <person name="Arakawa K."/>
        </authorList>
    </citation>
    <scope>NUCLEOTIDE SEQUENCE [LARGE SCALE GENOMIC DNA]</scope>
</reference>
<keyword evidence="3" id="KW-1185">Reference proteome</keyword>
<comment type="caution">
    <text evidence="2">The sequence shown here is derived from an EMBL/GenBank/DDBJ whole genome shotgun (WGS) entry which is preliminary data.</text>
</comment>
<organism evidence="2 3">
    <name type="scientific">Araneus ventricosus</name>
    <name type="common">Orbweaver spider</name>
    <name type="synonym">Epeira ventricosa</name>
    <dbReference type="NCBI Taxonomy" id="182803"/>
    <lineage>
        <taxon>Eukaryota</taxon>
        <taxon>Metazoa</taxon>
        <taxon>Ecdysozoa</taxon>
        <taxon>Arthropoda</taxon>
        <taxon>Chelicerata</taxon>
        <taxon>Arachnida</taxon>
        <taxon>Araneae</taxon>
        <taxon>Araneomorphae</taxon>
        <taxon>Entelegynae</taxon>
        <taxon>Araneoidea</taxon>
        <taxon>Araneidae</taxon>
        <taxon>Araneus</taxon>
    </lineage>
</organism>